<reference evidence="9 10" key="1">
    <citation type="submission" date="2020-04" db="EMBL/GenBank/DDBJ databases">
        <title>Achromobacter ruhlandii genome sequencing and assembly.</title>
        <authorList>
            <person name="Martins R.C.R."/>
            <person name="Perdigao-Neto L.V."/>
            <person name="Levin A.S.S."/>
            <person name="Costa S.F."/>
        </authorList>
    </citation>
    <scope>NUCLEOTIDE SEQUENCE [LARGE SCALE GENOMIC DNA]</scope>
    <source>
        <strain evidence="9 10">9035ralo</strain>
    </source>
</reference>
<keyword evidence="6 8" id="KW-1133">Transmembrane helix</keyword>
<proteinExistence type="predicted"/>
<feature type="transmembrane region" description="Helical" evidence="8">
    <location>
        <begin position="168"/>
        <end position="192"/>
    </location>
</feature>
<feature type="transmembrane region" description="Helical" evidence="8">
    <location>
        <begin position="345"/>
        <end position="368"/>
    </location>
</feature>
<evidence type="ECO:0000256" key="2">
    <source>
        <dbReference type="ARBA" id="ARBA00022475"/>
    </source>
</evidence>
<name>A0A848N6X8_9BURK</name>
<feature type="transmembrane region" description="Helical" evidence="8">
    <location>
        <begin position="375"/>
        <end position="392"/>
    </location>
</feature>
<comment type="caution">
    <text evidence="9">The sequence shown here is derived from an EMBL/GenBank/DDBJ whole genome shotgun (WGS) entry which is preliminary data.</text>
</comment>
<keyword evidence="4" id="KW-0808">Transferase</keyword>
<evidence type="ECO:0000256" key="1">
    <source>
        <dbReference type="ARBA" id="ARBA00004651"/>
    </source>
</evidence>
<keyword evidence="5 8" id="KW-0812">Transmembrane</keyword>
<dbReference type="EMBL" id="JABBZE010000024">
    <property type="protein sequence ID" value="NMU89199.1"/>
    <property type="molecule type" value="Genomic_DNA"/>
</dbReference>
<evidence type="ECO:0000256" key="3">
    <source>
        <dbReference type="ARBA" id="ARBA00022676"/>
    </source>
</evidence>
<dbReference type="GO" id="GO:0009103">
    <property type="term" value="P:lipopolysaccharide biosynthetic process"/>
    <property type="evidence" value="ECO:0007669"/>
    <property type="project" value="UniProtKB-ARBA"/>
</dbReference>
<evidence type="ECO:0000256" key="7">
    <source>
        <dbReference type="ARBA" id="ARBA00023136"/>
    </source>
</evidence>
<gene>
    <name evidence="9" type="ORF">HGQ98_04805</name>
</gene>
<comment type="subcellular location">
    <subcellularLocation>
        <location evidence="1">Cell membrane</location>
        <topology evidence="1">Multi-pass membrane protein</topology>
    </subcellularLocation>
</comment>
<dbReference type="InterPro" id="IPR050297">
    <property type="entry name" value="LipidA_mod_glycosyltrf_83"/>
</dbReference>
<dbReference type="PANTHER" id="PTHR33908:SF11">
    <property type="entry name" value="MEMBRANE PROTEIN"/>
    <property type="match status" value="1"/>
</dbReference>
<dbReference type="GO" id="GO:0005886">
    <property type="term" value="C:plasma membrane"/>
    <property type="evidence" value="ECO:0007669"/>
    <property type="project" value="UniProtKB-SubCell"/>
</dbReference>
<feature type="transmembrane region" description="Helical" evidence="8">
    <location>
        <begin position="198"/>
        <end position="216"/>
    </location>
</feature>
<dbReference type="Proteomes" id="UP000542405">
    <property type="component" value="Unassembled WGS sequence"/>
</dbReference>
<keyword evidence="2" id="KW-1003">Cell membrane</keyword>
<dbReference type="RefSeq" id="WP_169535983.1">
    <property type="nucleotide sequence ID" value="NZ_JABBZE010000024.1"/>
</dbReference>
<keyword evidence="3" id="KW-0328">Glycosyltransferase</keyword>
<dbReference type="GO" id="GO:0016763">
    <property type="term" value="F:pentosyltransferase activity"/>
    <property type="evidence" value="ECO:0007669"/>
    <property type="project" value="TreeGrafter"/>
</dbReference>
<keyword evidence="7 8" id="KW-0472">Membrane</keyword>
<evidence type="ECO:0008006" key="11">
    <source>
        <dbReference type="Google" id="ProtNLM"/>
    </source>
</evidence>
<evidence type="ECO:0000313" key="9">
    <source>
        <dbReference type="EMBL" id="NMU89199.1"/>
    </source>
</evidence>
<organism evidence="9 10">
    <name type="scientific">Achromobacter ruhlandii</name>
    <dbReference type="NCBI Taxonomy" id="72557"/>
    <lineage>
        <taxon>Bacteria</taxon>
        <taxon>Pseudomonadati</taxon>
        <taxon>Pseudomonadota</taxon>
        <taxon>Betaproteobacteria</taxon>
        <taxon>Burkholderiales</taxon>
        <taxon>Alcaligenaceae</taxon>
        <taxon>Achromobacter</taxon>
    </lineage>
</organism>
<feature type="transmembrane region" description="Helical" evidence="8">
    <location>
        <begin position="117"/>
        <end position="138"/>
    </location>
</feature>
<sequence length="428" mass="46213">MSSTTPPGISHKTTILTVAIIAVGIILRIWGATISVVPESDFQRYFAVATEFSTSGALSYRGEPFIFQPPAYPALLGVTFKIFGTSVSTGVALNLVLSIASLLVMLKTMLRIKTSPWVSIGLLAIFATYPGLISFVPILGSETLSVFLVCLTLLLSTYHGWQSSAMLGALLAVLTLTRPQYFPLVGVLALVALWRRQFVAAIAIALAFSVVLGPWVQRNQETFGIPVAVSANGGYVAFVNNNSSNSTATWMALSQINLTPEQRQKFDAAGGHLIFEQGDESEKTFLWTPAIDRIASEEAINWIYEHPTMFFKLALMRLSNTFATAGDSILAWLNPHTSTKTEKIAKFTTGITIAVTSLSAVAAALLLFRLGEPTVMLAISIIGLTIAGIMIFEGQGRYLVPMLPAMLVCIALARAPSDGRGYRRKQLT</sequence>
<evidence type="ECO:0000313" key="10">
    <source>
        <dbReference type="Proteomes" id="UP000542405"/>
    </source>
</evidence>
<evidence type="ECO:0000256" key="5">
    <source>
        <dbReference type="ARBA" id="ARBA00022692"/>
    </source>
</evidence>
<feature type="transmembrane region" description="Helical" evidence="8">
    <location>
        <begin position="12"/>
        <end position="31"/>
    </location>
</feature>
<evidence type="ECO:0000256" key="8">
    <source>
        <dbReference type="SAM" id="Phobius"/>
    </source>
</evidence>
<protein>
    <recommendedName>
        <fullName evidence="11">Glycosyltransferase RgtA/B/C/D-like domain-containing protein</fullName>
    </recommendedName>
</protein>
<evidence type="ECO:0000256" key="4">
    <source>
        <dbReference type="ARBA" id="ARBA00022679"/>
    </source>
</evidence>
<dbReference type="PANTHER" id="PTHR33908">
    <property type="entry name" value="MANNOSYLTRANSFERASE YKCB-RELATED"/>
    <property type="match status" value="1"/>
</dbReference>
<evidence type="ECO:0000256" key="6">
    <source>
        <dbReference type="ARBA" id="ARBA00022989"/>
    </source>
</evidence>
<accession>A0A848N6X8</accession>
<dbReference type="AlphaFoldDB" id="A0A848N6X8"/>
<feature type="transmembrane region" description="Helical" evidence="8">
    <location>
        <begin position="82"/>
        <end position="105"/>
    </location>
</feature>